<dbReference type="GO" id="GO:0005576">
    <property type="term" value="C:extracellular region"/>
    <property type="evidence" value="ECO:0007669"/>
    <property type="project" value="UniProtKB-SubCell"/>
</dbReference>
<dbReference type="PANTHER" id="PTHR32305:SF15">
    <property type="entry name" value="PROTEIN RHSA-RELATED"/>
    <property type="match status" value="1"/>
</dbReference>
<dbReference type="InterPro" id="IPR017847">
    <property type="entry name" value="T6SS_RhsGE_Vgr_subset"/>
</dbReference>
<evidence type="ECO:0000259" key="4">
    <source>
        <dbReference type="Pfam" id="PF04717"/>
    </source>
</evidence>
<dbReference type="NCBIfam" id="TIGR01646">
    <property type="entry name" value="vgr_GE"/>
    <property type="match status" value="1"/>
</dbReference>
<dbReference type="Gene3D" id="2.30.110.50">
    <property type="match status" value="1"/>
</dbReference>
<dbReference type="OrthoDB" id="1907165at2"/>
<dbReference type="Pfam" id="PF04717">
    <property type="entry name" value="Phage_base_V"/>
    <property type="match status" value="1"/>
</dbReference>
<dbReference type="NCBIfam" id="TIGR03361">
    <property type="entry name" value="VI_Rhs_Vgr"/>
    <property type="match status" value="1"/>
</dbReference>
<gene>
    <name evidence="6" type="primary">tssI</name>
    <name evidence="6" type="ORF">E4L98_27365</name>
</gene>
<feature type="domain" description="Gp5/Type VI secretion system Vgr protein OB-fold" evidence="4">
    <location>
        <begin position="391"/>
        <end position="458"/>
    </location>
</feature>
<accession>A0A4Y9S4Q5</accession>
<comment type="similarity">
    <text evidence="2">Belongs to the VgrG protein family.</text>
</comment>
<evidence type="ECO:0000256" key="1">
    <source>
        <dbReference type="ARBA" id="ARBA00004613"/>
    </source>
</evidence>
<comment type="caution">
    <text evidence="6">The sequence shown here is derived from an EMBL/GenBank/DDBJ whole genome shotgun (WGS) entry which is preliminary data.</text>
</comment>
<dbReference type="Proteomes" id="UP000297729">
    <property type="component" value="Unassembled WGS sequence"/>
</dbReference>
<dbReference type="SUPFAM" id="SSF69349">
    <property type="entry name" value="Phage fibre proteins"/>
    <property type="match status" value="1"/>
</dbReference>
<sequence>MPLSQAQHQIAVTSALADDVLLFHSMSSDERLGRLPEFRLRLLSANTGIAIGDVLGQPMGVRVDLSGGGERHFHGIVTRFACTGNQGELATYEAVVHPWLWLLTRSSNSRIFQDMNVTDIVREVCSQYGGLASLSLNGLTETYAALPYCVQYRETDFDFVCRLLEDAGIYFYFTYDASSHQMVLADSHTTHMPIAGYDSLKYAPGQHYQGLREESVSSWSAAGEIQSGAYALNDFNFEKTAASTSGGMLSKAQIAPGFGQTSYEMYDYPGRYAEVADGNLAAKARLERLHGQCQQIEAVSDARGLLVGGLFTLADHPREDQNGDYLITGAHYEISGGGYASNGGALEVACHFIGIGKAYPYRPAQSIQRPVVYGPQTAMVVGKAGEEIWTDKYGRVKVQFHWDRLGKEDEKSSCWLRVAQGWAGKGWGAMTIPRIGMEVVVSFLEGDPDRPLVTGCVYNSDSMPPYALPGEQTKSVFKTNSSKGGGGFNELRFEDKKGAEEVFVHAERDFNRVVKNNDTLKVGFEVADKGDQDIAIKNDRMLDVGHDHKVKIGNDETVAIGKDQTVDIKSNQKVTAGQTIVIEANTSIELKVGGSSIKIEPAKITIKSAEIEVAADANVHVKAGAMMEIKSGAVMTIAGALVKIN</sequence>
<dbReference type="Pfam" id="PF05954">
    <property type="entry name" value="Phage_GPD"/>
    <property type="match status" value="1"/>
</dbReference>
<proteinExistence type="inferred from homology"/>
<reference evidence="6 7" key="1">
    <citation type="submission" date="2019-03" db="EMBL/GenBank/DDBJ databases">
        <title>Draft Genome Sequence of Duganella callidus sp. nov., a Novel Duganella Species Isolated from Cultivated Soil.</title>
        <authorList>
            <person name="Raths R."/>
            <person name="Peta V."/>
            <person name="Bucking H."/>
        </authorList>
    </citation>
    <scope>NUCLEOTIDE SEQUENCE [LARGE SCALE GENOMIC DNA]</scope>
    <source>
        <strain evidence="6 7">DN04</strain>
    </source>
</reference>
<evidence type="ECO:0000313" key="6">
    <source>
        <dbReference type="EMBL" id="TFW14835.1"/>
    </source>
</evidence>
<dbReference type="Gene3D" id="2.40.50.230">
    <property type="entry name" value="Gp5 N-terminal domain"/>
    <property type="match status" value="1"/>
</dbReference>
<dbReference type="PANTHER" id="PTHR32305">
    <property type="match status" value="1"/>
</dbReference>
<dbReference type="AlphaFoldDB" id="A0A4Y9S4Q5"/>
<evidence type="ECO:0000256" key="3">
    <source>
        <dbReference type="ARBA" id="ARBA00022525"/>
    </source>
</evidence>
<protein>
    <submittedName>
        <fullName evidence="6">Type VI secretion system tip protein VgrG</fullName>
    </submittedName>
</protein>
<dbReference type="InterPro" id="IPR006531">
    <property type="entry name" value="Gp5/Vgr_OB"/>
</dbReference>
<evidence type="ECO:0000313" key="7">
    <source>
        <dbReference type="Proteomes" id="UP000297729"/>
    </source>
</evidence>
<dbReference type="InterPro" id="IPR006533">
    <property type="entry name" value="T6SS_Vgr_RhsGE"/>
</dbReference>
<evidence type="ECO:0000256" key="2">
    <source>
        <dbReference type="ARBA" id="ARBA00005558"/>
    </source>
</evidence>
<dbReference type="Gene3D" id="4.10.220.110">
    <property type="match status" value="1"/>
</dbReference>
<feature type="domain" description="Gp5/Type VI secretion system Vgr C-terminal trimerisation" evidence="5">
    <location>
        <begin position="475"/>
        <end position="585"/>
    </location>
</feature>
<dbReference type="Pfam" id="PF22178">
    <property type="entry name" value="Gp5_trimer_C"/>
    <property type="match status" value="1"/>
</dbReference>
<dbReference type="InterPro" id="IPR050708">
    <property type="entry name" value="T6SS_VgrG/RHS"/>
</dbReference>
<dbReference type="EMBL" id="SPVG01000263">
    <property type="protein sequence ID" value="TFW14835.1"/>
    <property type="molecule type" value="Genomic_DNA"/>
</dbReference>
<dbReference type="Gene3D" id="3.55.50.10">
    <property type="entry name" value="Baseplate protein-like domains"/>
    <property type="match status" value="1"/>
</dbReference>
<dbReference type="InterPro" id="IPR037026">
    <property type="entry name" value="Vgr_OB-fold_dom_sf"/>
</dbReference>
<dbReference type="FunFam" id="2.40.50.230:FF:000001">
    <property type="entry name" value="Type VI secretion protein VgrG"/>
    <property type="match status" value="1"/>
</dbReference>
<dbReference type="SUPFAM" id="SSF69279">
    <property type="entry name" value="Phage tail proteins"/>
    <property type="match status" value="2"/>
</dbReference>
<dbReference type="SUPFAM" id="SSF69255">
    <property type="entry name" value="gp5 N-terminal domain-like"/>
    <property type="match status" value="1"/>
</dbReference>
<organism evidence="6 7">
    <name type="scientific">Duganella callida</name>
    <dbReference type="NCBI Taxonomy" id="2561932"/>
    <lineage>
        <taxon>Bacteria</taxon>
        <taxon>Pseudomonadati</taxon>
        <taxon>Pseudomonadota</taxon>
        <taxon>Betaproteobacteria</taxon>
        <taxon>Burkholderiales</taxon>
        <taxon>Oxalobacteraceae</taxon>
        <taxon>Telluria group</taxon>
        <taxon>Duganella</taxon>
    </lineage>
</organism>
<dbReference type="InterPro" id="IPR054030">
    <property type="entry name" value="Gp5_Vgr_C"/>
</dbReference>
<comment type="subcellular location">
    <subcellularLocation>
        <location evidence="1">Secreted</location>
    </subcellularLocation>
</comment>
<keyword evidence="3" id="KW-0964">Secreted</keyword>
<evidence type="ECO:0000259" key="5">
    <source>
        <dbReference type="Pfam" id="PF22178"/>
    </source>
</evidence>
<dbReference type="RefSeq" id="WP_135204699.1">
    <property type="nucleotide sequence ID" value="NZ_SPVG01000263.1"/>
</dbReference>
<name>A0A4Y9S4Q5_9BURK</name>
<keyword evidence="7" id="KW-1185">Reference proteome</keyword>